<dbReference type="SUPFAM" id="SSF158573">
    <property type="entry name" value="GINS helical bundle-like"/>
    <property type="match status" value="1"/>
</dbReference>
<dbReference type="Pfam" id="PF22466">
    <property type="entry name" value="PSF3_N"/>
    <property type="match status" value="1"/>
</dbReference>
<feature type="region of interest" description="Disordered" evidence="1">
    <location>
        <begin position="165"/>
        <end position="184"/>
    </location>
</feature>
<dbReference type="eggNOG" id="KOG1106">
    <property type="taxonomic scope" value="Eukaryota"/>
</dbReference>
<dbReference type="PhylomeDB" id="A0A0D2U546"/>
<keyword evidence="4" id="KW-1185">Reference proteome</keyword>
<sequence length="184" mass="21320">MAYHDIDEILMEQELVPVAFKTEAKWLGHLDPGSASPDLPEGARLDIPFWMVVNLHHQDAIEVFAPKQYSQSRRNALIAEATSVNLNEWSSYYYRLGLRLENYLLDVGLMQVLQQAFIDRYRNILDLSQHSMEEDATDATRRLDSLEKKPVAEFRMWKRNEHGRMSAASIVSQGRKRKAERSND</sequence>
<dbReference type="CDD" id="cd21693">
    <property type="entry name" value="GINS_B_Psf3"/>
    <property type="match status" value="1"/>
</dbReference>
<reference evidence="4" key="1">
    <citation type="submission" date="2011-02" db="EMBL/GenBank/DDBJ databases">
        <title>The Genome Sequence of Capsaspora owczarzaki ATCC 30864.</title>
        <authorList>
            <person name="Russ C."/>
            <person name="Cuomo C."/>
            <person name="Burger G."/>
            <person name="Gray M.W."/>
            <person name="Holland P.W.H."/>
            <person name="King N."/>
            <person name="Lang F.B.F."/>
            <person name="Roger A.J."/>
            <person name="Ruiz-Trillo I."/>
            <person name="Young S.K."/>
            <person name="Zeng Q."/>
            <person name="Gargeya S."/>
            <person name="Alvarado L."/>
            <person name="Berlin A."/>
            <person name="Chapman S.B."/>
            <person name="Chen Z."/>
            <person name="Freedman E."/>
            <person name="Gellesch M."/>
            <person name="Goldberg J."/>
            <person name="Griggs A."/>
            <person name="Gujja S."/>
            <person name="Heilman E."/>
            <person name="Heiman D."/>
            <person name="Howarth C."/>
            <person name="Mehta T."/>
            <person name="Neiman D."/>
            <person name="Pearson M."/>
            <person name="Roberts A."/>
            <person name="Saif S."/>
            <person name="Shea T."/>
            <person name="Shenoy N."/>
            <person name="Sisk P."/>
            <person name="Stolte C."/>
            <person name="Sykes S."/>
            <person name="White J."/>
            <person name="Yandava C."/>
            <person name="Haas B."/>
            <person name="Nusbaum C."/>
            <person name="Birren B."/>
        </authorList>
    </citation>
    <scope>NUCLEOTIDE SEQUENCE</scope>
    <source>
        <strain evidence="4">ATCC 30864</strain>
    </source>
</reference>
<dbReference type="Proteomes" id="UP000008743">
    <property type="component" value="Unassembled WGS sequence"/>
</dbReference>
<name>A0A0D2U546_CAPO3</name>
<dbReference type="FunCoup" id="A0A0D2U546">
    <property type="interactions" value="159"/>
</dbReference>
<dbReference type="GO" id="GO:1902975">
    <property type="term" value="P:mitotic DNA replication initiation"/>
    <property type="evidence" value="ECO:0007669"/>
    <property type="project" value="TreeGrafter"/>
</dbReference>
<dbReference type="InterPro" id="IPR010492">
    <property type="entry name" value="GINS_Psf3"/>
</dbReference>
<evidence type="ECO:0000259" key="2">
    <source>
        <dbReference type="Pfam" id="PF22466"/>
    </source>
</evidence>
<dbReference type="PANTHER" id="PTHR22768:SF0">
    <property type="entry name" value="DNA REPLICATION COMPLEX GINS PROTEIN PSF3"/>
    <property type="match status" value="1"/>
</dbReference>
<accession>A0A0D2U546</accession>
<feature type="domain" description="DNA replication complex GINS protein PSF3 N-terminal" evidence="2">
    <location>
        <begin position="5"/>
        <end position="53"/>
    </location>
</feature>
<evidence type="ECO:0000256" key="1">
    <source>
        <dbReference type="SAM" id="MobiDB-lite"/>
    </source>
</evidence>
<gene>
    <name evidence="3" type="ORF">CAOG_008529</name>
</gene>
<dbReference type="SUPFAM" id="SSF160059">
    <property type="entry name" value="PriA/YqbF domain"/>
    <property type="match status" value="1"/>
</dbReference>
<dbReference type="Gene3D" id="1.20.58.2050">
    <property type="match status" value="1"/>
</dbReference>
<dbReference type="EMBL" id="KE346361">
    <property type="protein sequence ID" value="KJE90281.1"/>
    <property type="molecule type" value="Genomic_DNA"/>
</dbReference>
<dbReference type="PANTHER" id="PTHR22768">
    <property type="entry name" value="DNA REPLICATION COMPLEX GINS PROTEIN PSF3"/>
    <property type="match status" value="1"/>
</dbReference>
<dbReference type="InterPro" id="IPR055221">
    <property type="entry name" value="PSF3_N"/>
</dbReference>
<dbReference type="STRING" id="595528.A0A0D2U546"/>
<dbReference type="AlphaFoldDB" id="A0A0D2U546"/>
<evidence type="ECO:0000313" key="4">
    <source>
        <dbReference type="Proteomes" id="UP000008743"/>
    </source>
</evidence>
<protein>
    <recommendedName>
        <fullName evidence="2">DNA replication complex GINS protein PSF3 N-terminal domain-containing protein</fullName>
    </recommendedName>
</protein>
<dbReference type="InParanoid" id="A0A0D2U546"/>
<dbReference type="InterPro" id="IPR038437">
    <property type="entry name" value="GINS_Psf3_sf"/>
</dbReference>
<proteinExistence type="predicted"/>
<dbReference type="InterPro" id="IPR036224">
    <property type="entry name" value="GINS_bundle-like_dom_sf"/>
</dbReference>
<dbReference type="OrthoDB" id="10251744at2759"/>
<dbReference type="CDD" id="cd11713">
    <property type="entry name" value="GINS_A_psf3"/>
    <property type="match status" value="1"/>
</dbReference>
<evidence type="ECO:0000313" key="3">
    <source>
        <dbReference type="EMBL" id="KJE90281.1"/>
    </source>
</evidence>
<organism evidence="3 4">
    <name type="scientific">Capsaspora owczarzaki (strain ATCC 30864)</name>
    <dbReference type="NCBI Taxonomy" id="595528"/>
    <lineage>
        <taxon>Eukaryota</taxon>
        <taxon>Filasterea</taxon>
        <taxon>Capsaspora</taxon>
    </lineage>
</organism>
<feature type="compositionally biased region" description="Basic residues" evidence="1">
    <location>
        <begin position="174"/>
        <end position="184"/>
    </location>
</feature>
<dbReference type="OMA" id="AAYKEIY"/>
<dbReference type="GO" id="GO:0000811">
    <property type="term" value="C:GINS complex"/>
    <property type="evidence" value="ECO:0007669"/>
    <property type="project" value="TreeGrafter"/>
</dbReference>